<dbReference type="SMART" id="SM00091">
    <property type="entry name" value="PAS"/>
    <property type="match status" value="2"/>
</dbReference>
<evidence type="ECO:0000259" key="3">
    <source>
        <dbReference type="PROSITE" id="PS50113"/>
    </source>
</evidence>
<comment type="cofactor">
    <cofactor evidence="1">
        <name>Mg(2+)</name>
        <dbReference type="ChEBI" id="CHEBI:18420"/>
    </cofactor>
</comment>
<dbReference type="Pfam" id="PF00990">
    <property type="entry name" value="GGDEF"/>
    <property type="match status" value="1"/>
</dbReference>
<dbReference type="InterPro" id="IPR052163">
    <property type="entry name" value="DGC-Regulatory_Protein"/>
</dbReference>
<feature type="domain" description="PAC" evidence="3">
    <location>
        <begin position="79"/>
        <end position="131"/>
    </location>
</feature>
<dbReference type="SMART" id="SM00267">
    <property type="entry name" value="GGDEF"/>
    <property type="match status" value="1"/>
</dbReference>
<name>A0A7Z0LND5_9GAMM</name>
<dbReference type="InterPro" id="IPR001610">
    <property type="entry name" value="PAC"/>
</dbReference>
<dbReference type="AlphaFoldDB" id="A0A7Z0LND5"/>
<protein>
    <submittedName>
        <fullName evidence="5">Diguanylate cyclase</fullName>
    </submittedName>
</protein>
<dbReference type="CDD" id="cd00130">
    <property type="entry name" value="PAS"/>
    <property type="match status" value="2"/>
</dbReference>
<dbReference type="PANTHER" id="PTHR46663:SF3">
    <property type="entry name" value="SLL0267 PROTEIN"/>
    <property type="match status" value="1"/>
</dbReference>
<dbReference type="CDD" id="cd01949">
    <property type="entry name" value="GGDEF"/>
    <property type="match status" value="1"/>
</dbReference>
<dbReference type="PROSITE" id="PS50887">
    <property type="entry name" value="GGDEF"/>
    <property type="match status" value="1"/>
</dbReference>
<dbReference type="FunFam" id="3.30.70.270:FF:000001">
    <property type="entry name" value="Diguanylate cyclase domain protein"/>
    <property type="match status" value="1"/>
</dbReference>
<evidence type="ECO:0000313" key="6">
    <source>
        <dbReference type="Proteomes" id="UP000586119"/>
    </source>
</evidence>
<proteinExistence type="predicted"/>
<feature type="domain" description="PAS" evidence="2">
    <location>
        <begin position="29"/>
        <end position="76"/>
    </location>
</feature>
<dbReference type="Pfam" id="PF13426">
    <property type="entry name" value="PAS_9"/>
    <property type="match status" value="1"/>
</dbReference>
<dbReference type="Gene3D" id="3.30.450.20">
    <property type="entry name" value="PAS domain"/>
    <property type="match status" value="2"/>
</dbReference>
<evidence type="ECO:0000259" key="2">
    <source>
        <dbReference type="PROSITE" id="PS50112"/>
    </source>
</evidence>
<accession>A0A7Z0LND5</accession>
<gene>
    <name evidence="5" type="ORF">HZS81_15095</name>
</gene>
<dbReference type="PROSITE" id="PS50112">
    <property type="entry name" value="PAS"/>
    <property type="match status" value="2"/>
</dbReference>
<feature type="domain" description="PAS" evidence="2">
    <location>
        <begin position="128"/>
        <end position="199"/>
    </location>
</feature>
<dbReference type="Gene3D" id="2.10.70.100">
    <property type="match status" value="1"/>
</dbReference>
<dbReference type="Gene3D" id="3.30.70.270">
    <property type="match status" value="1"/>
</dbReference>
<dbReference type="PANTHER" id="PTHR46663">
    <property type="entry name" value="DIGUANYLATE CYCLASE DGCT-RELATED"/>
    <property type="match status" value="1"/>
</dbReference>
<dbReference type="GO" id="GO:0003824">
    <property type="term" value="F:catalytic activity"/>
    <property type="evidence" value="ECO:0007669"/>
    <property type="project" value="UniProtKB-ARBA"/>
</dbReference>
<keyword evidence="6" id="KW-1185">Reference proteome</keyword>
<dbReference type="SMART" id="SM00086">
    <property type="entry name" value="PAC"/>
    <property type="match status" value="2"/>
</dbReference>
<dbReference type="NCBIfam" id="TIGR00254">
    <property type="entry name" value="GGDEF"/>
    <property type="match status" value="1"/>
</dbReference>
<dbReference type="InterPro" id="IPR013655">
    <property type="entry name" value="PAS_fold_3"/>
</dbReference>
<comment type="caution">
    <text evidence="5">The sequence shown here is derived from an EMBL/GenBank/DDBJ whole genome shotgun (WGS) entry which is preliminary data.</text>
</comment>
<dbReference type="InterPro" id="IPR000014">
    <property type="entry name" value="PAS"/>
</dbReference>
<dbReference type="Proteomes" id="UP000586119">
    <property type="component" value="Unassembled WGS sequence"/>
</dbReference>
<dbReference type="SUPFAM" id="SSF55785">
    <property type="entry name" value="PYP-like sensor domain (PAS domain)"/>
    <property type="match status" value="2"/>
</dbReference>
<dbReference type="InterPro" id="IPR000160">
    <property type="entry name" value="GGDEF_dom"/>
</dbReference>
<dbReference type="InterPro" id="IPR043128">
    <property type="entry name" value="Rev_trsase/Diguanyl_cyclase"/>
</dbReference>
<sequence length="434" mass="49407">MLPIEDVLKLSHKVMQSGHWYLNLNKNRLFWSDEVFRIHGYEPGDIQLDLTTAINFYHPEDRERVSNIINKTLKTYQPLNFVAHILRKDGTSRVVHSQGEIKYGEEGHPTHLFGVIRDITEEWAQQQHHRRLASSLENTDEAIVMTNPSGFITWANSAFTRITGFPEADFLGRKPGDFLQGPETDPATIAYMRSMLSRRESFTTEVLNHHRDGHTYWVRISCQPDFDENDQLLGFSTIQSDITNEKELRLNLQEKINSGKILQERLRYIASHDELSEMPNRRYFMTQAEIEIGRCRRHDHDLCLLLADLDHFKTINDTHGHAAGDSVIKAFATLCENTLRHHDLAARIGGEEFAILLPETDLEGGQVLAERLRQALANTPAMINGEPIFVTASIGVTMAAHNDADVGTMLARADKALYQAKTGGRNQVISWMVE</sequence>
<reference evidence="5 6" key="1">
    <citation type="journal article" date="2015" name="Int. J. Syst. Evol. Microbiol.">
        <title>Halomonas salicampi sp. nov., a halotolerant and alkalitolerant bacterium isolated from a saltern soil.</title>
        <authorList>
            <person name="Lee J.C."/>
            <person name="Kim Y.S."/>
            <person name="Yun B.S."/>
            <person name="Whang K.S."/>
        </authorList>
    </citation>
    <scope>NUCLEOTIDE SEQUENCE [LARGE SCALE GENOMIC DNA]</scope>
    <source>
        <strain evidence="5 6">BH103</strain>
    </source>
</reference>
<dbReference type="NCBIfam" id="TIGR00229">
    <property type="entry name" value="sensory_box"/>
    <property type="match status" value="2"/>
</dbReference>
<dbReference type="EMBL" id="JACCDF010000015">
    <property type="protein sequence ID" value="NYS62083.1"/>
    <property type="molecule type" value="Genomic_DNA"/>
</dbReference>
<organism evidence="5 6">
    <name type="scientific">Vreelandella salicampi</name>
    <dbReference type="NCBI Taxonomy" id="1449798"/>
    <lineage>
        <taxon>Bacteria</taxon>
        <taxon>Pseudomonadati</taxon>
        <taxon>Pseudomonadota</taxon>
        <taxon>Gammaproteobacteria</taxon>
        <taxon>Oceanospirillales</taxon>
        <taxon>Halomonadaceae</taxon>
        <taxon>Vreelandella</taxon>
    </lineage>
</organism>
<dbReference type="SUPFAM" id="SSF55073">
    <property type="entry name" value="Nucleotide cyclase"/>
    <property type="match status" value="1"/>
</dbReference>
<dbReference type="PROSITE" id="PS50113">
    <property type="entry name" value="PAC"/>
    <property type="match status" value="2"/>
</dbReference>
<evidence type="ECO:0000259" key="4">
    <source>
        <dbReference type="PROSITE" id="PS50887"/>
    </source>
</evidence>
<feature type="domain" description="GGDEF" evidence="4">
    <location>
        <begin position="300"/>
        <end position="433"/>
    </location>
</feature>
<dbReference type="InterPro" id="IPR035965">
    <property type="entry name" value="PAS-like_dom_sf"/>
</dbReference>
<dbReference type="InterPro" id="IPR000700">
    <property type="entry name" value="PAS-assoc_C"/>
</dbReference>
<dbReference type="Pfam" id="PF08447">
    <property type="entry name" value="PAS_3"/>
    <property type="match status" value="1"/>
</dbReference>
<dbReference type="RefSeq" id="WP_179931346.1">
    <property type="nucleotide sequence ID" value="NZ_JACCDF010000015.1"/>
</dbReference>
<evidence type="ECO:0000313" key="5">
    <source>
        <dbReference type="EMBL" id="NYS62083.1"/>
    </source>
</evidence>
<evidence type="ECO:0000256" key="1">
    <source>
        <dbReference type="ARBA" id="ARBA00001946"/>
    </source>
</evidence>
<feature type="domain" description="PAC" evidence="3">
    <location>
        <begin position="200"/>
        <end position="254"/>
    </location>
</feature>
<dbReference type="InterPro" id="IPR029787">
    <property type="entry name" value="Nucleotide_cyclase"/>
</dbReference>